<evidence type="ECO:0008006" key="3">
    <source>
        <dbReference type="Google" id="ProtNLM"/>
    </source>
</evidence>
<evidence type="ECO:0000313" key="2">
    <source>
        <dbReference type="Proteomes" id="UP001416858"/>
    </source>
</evidence>
<comment type="caution">
    <text evidence="1">The sequence shown here is derived from an EMBL/GenBank/DDBJ whole genome shotgun (WGS) entry which is preliminary data.</text>
</comment>
<name>A0ABP9VVI2_9BACT</name>
<proteinExistence type="predicted"/>
<reference evidence="1 2" key="1">
    <citation type="submission" date="2024-02" db="EMBL/GenBank/DDBJ databases">
        <title>Rhodopirellula caenicola NBRC 110016.</title>
        <authorList>
            <person name="Ichikawa N."/>
            <person name="Katano-Makiyama Y."/>
            <person name="Hidaka K."/>
        </authorList>
    </citation>
    <scope>NUCLEOTIDE SEQUENCE [LARGE SCALE GENOMIC DNA]</scope>
    <source>
        <strain evidence="1 2">NBRC 110016</strain>
    </source>
</reference>
<sequence>MSLPGANVKPKMTDSIRGSFGLFTNAGNRQIAYLNTRFLQEDLQQIKTVRQVIPRHVLRIRELMQRDIDDDRVRSEVVQYLTPQEGVVRTRFFPPIVVAALPKPMPPNYDLPHLYPAPTNYTGGMFPIVRDENEGIDYEQRIFGDSFGFRIPLIGGSSSENGELFHGCEFIWNRDKLSLVAIDGQHRLLAIKSILGMLQEEDRARGYESCRLDAESMKTLGFSSIPVCIVSPWMLFESNSELTSGDEIAGVFRQIFVDVNKNAKTVSASRNILLDEQDLISIFTRNMVDSFEVESDLPDDKPVSEDSIALYQFEWDSPDGKEFQVNDLRAVSSVGLLNKIIRDLLLGKDRSEDSFRNWLKIEENDEDLSPAEKKLPGIDPVNIGSTKFSTWQRPILERRFAQTVQPCLTFVLRNLFPARTLIDRLEEKRLQLVSKHKSEEGNFRPRCSLDFLLGSRGDQAQIRDMCALEHPVGSFDPDICKATIQDIANDFLRREIDPAKSKLFSRIFFSRVGQAELFEFVMSTLWRNASDDASCMELCKTFVAAFNGAFEANEGNQMLFSSDQPWNSLSIANLSTAKYKQHHIAALLKIALCFLGEPHGMNDLFRDWSKTRDYLVDDGVKQIKQGLRHRLSLRLSNAAEVREISDDKKRREMLDKRVREDVDEIVDKLSDFVSNSTGRSLEA</sequence>
<protein>
    <recommendedName>
        <fullName evidence="3">DGQHR domain protein</fullName>
    </recommendedName>
</protein>
<accession>A0ABP9VVI2</accession>
<gene>
    <name evidence="1" type="ORF">Rcae01_04600</name>
</gene>
<keyword evidence="2" id="KW-1185">Reference proteome</keyword>
<dbReference type="EMBL" id="BAABRO010000012">
    <property type="protein sequence ID" value="GAA5509131.1"/>
    <property type="molecule type" value="Genomic_DNA"/>
</dbReference>
<dbReference type="Proteomes" id="UP001416858">
    <property type="component" value="Unassembled WGS sequence"/>
</dbReference>
<dbReference type="RefSeq" id="WP_345685933.1">
    <property type="nucleotide sequence ID" value="NZ_BAABRO010000012.1"/>
</dbReference>
<evidence type="ECO:0000313" key="1">
    <source>
        <dbReference type="EMBL" id="GAA5509131.1"/>
    </source>
</evidence>
<organism evidence="1 2">
    <name type="scientific">Novipirellula caenicola</name>
    <dbReference type="NCBI Taxonomy" id="1536901"/>
    <lineage>
        <taxon>Bacteria</taxon>
        <taxon>Pseudomonadati</taxon>
        <taxon>Planctomycetota</taxon>
        <taxon>Planctomycetia</taxon>
        <taxon>Pirellulales</taxon>
        <taxon>Pirellulaceae</taxon>
        <taxon>Novipirellula</taxon>
    </lineage>
</organism>